<evidence type="ECO:0000256" key="2">
    <source>
        <dbReference type="SAM" id="Phobius"/>
    </source>
</evidence>
<reference evidence="3 4" key="1">
    <citation type="submission" date="2015-06" db="EMBL/GenBank/DDBJ databases">
        <title>Survival trade-offs in plant roots during colonization by closely related pathogenic and mutualistic fungi.</title>
        <authorList>
            <person name="Hacquard S."/>
            <person name="Kracher B."/>
            <person name="Hiruma K."/>
            <person name="Weinman A."/>
            <person name="Muench P."/>
            <person name="Garrido Oter R."/>
            <person name="Ver Loren van Themaat E."/>
            <person name="Dallerey J.-F."/>
            <person name="Damm U."/>
            <person name="Henrissat B."/>
            <person name="Lespinet O."/>
            <person name="Thon M."/>
            <person name="Kemen E."/>
            <person name="McHardy A.C."/>
            <person name="Schulze-Lefert P."/>
            <person name="O'Connell R.J."/>
        </authorList>
    </citation>
    <scope>NUCLEOTIDE SEQUENCE [LARGE SCALE GENOMIC DNA]</scope>
    <source>
        <strain evidence="3 4">0861</strain>
    </source>
</reference>
<evidence type="ECO:0000256" key="1">
    <source>
        <dbReference type="SAM" id="MobiDB-lite"/>
    </source>
</evidence>
<name>A0A161VNJ8_9PEZI</name>
<gene>
    <name evidence="3" type="ORF">CT0861_12785</name>
</gene>
<keyword evidence="2" id="KW-1133">Transmembrane helix</keyword>
<protein>
    <submittedName>
        <fullName evidence="3">Sugar transporter</fullName>
    </submittedName>
</protein>
<feature type="region of interest" description="Disordered" evidence="1">
    <location>
        <begin position="85"/>
        <end position="108"/>
    </location>
</feature>
<dbReference type="Proteomes" id="UP000076552">
    <property type="component" value="Unassembled WGS sequence"/>
</dbReference>
<feature type="non-terminal residue" evidence="3">
    <location>
        <position position="108"/>
    </location>
</feature>
<evidence type="ECO:0000313" key="4">
    <source>
        <dbReference type="Proteomes" id="UP000076552"/>
    </source>
</evidence>
<feature type="non-terminal residue" evidence="3">
    <location>
        <position position="1"/>
    </location>
</feature>
<comment type="caution">
    <text evidence="3">The sequence shown here is derived from an EMBL/GenBank/DDBJ whole genome shotgun (WGS) entry which is preliminary data.</text>
</comment>
<feature type="transmembrane region" description="Helical" evidence="2">
    <location>
        <begin position="26"/>
        <end position="45"/>
    </location>
</feature>
<feature type="compositionally biased region" description="Basic and acidic residues" evidence="1">
    <location>
        <begin position="85"/>
        <end position="94"/>
    </location>
</feature>
<keyword evidence="2" id="KW-0472">Membrane</keyword>
<organism evidence="3 4">
    <name type="scientific">Colletotrichum tofieldiae</name>
    <dbReference type="NCBI Taxonomy" id="708197"/>
    <lineage>
        <taxon>Eukaryota</taxon>
        <taxon>Fungi</taxon>
        <taxon>Dikarya</taxon>
        <taxon>Ascomycota</taxon>
        <taxon>Pezizomycotina</taxon>
        <taxon>Sordariomycetes</taxon>
        <taxon>Hypocreomycetidae</taxon>
        <taxon>Glomerellales</taxon>
        <taxon>Glomerellaceae</taxon>
        <taxon>Colletotrichum</taxon>
        <taxon>Colletotrichum spaethianum species complex</taxon>
    </lineage>
</organism>
<keyword evidence="4" id="KW-1185">Reference proteome</keyword>
<dbReference type="AlphaFoldDB" id="A0A161VNJ8"/>
<keyword evidence="3" id="KW-0762">Sugar transport</keyword>
<proteinExistence type="predicted"/>
<keyword evidence="3" id="KW-0813">Transport</keyword>
<keyword evidence="2" id="KW-0812">Transmembrane</keyword>
<accession>A0A161VNJ8</accession>
<feature type="compositionally biased region" description="Polar residues" evidence="1">
    <location>
        <begin position="95"/>
        <end position="108"/>
    </location>
</feature>
<sequence>LFGLPFTTAVPVMLGVEGADWGYNTAWHIFSVKGIVVSVLIWLFVPELAQRNSAEMDELYYQKGVPAWRMRKYVTDIQHTHRGDEVLENEKLRMESTTPEDASVTKSN</sequence>
<dbReference type="EMBL" id="LFIV01000056">
    <property type="protein sequence ID" value="KZL72605.1"/>
    <property type="molecule type" value="Genomic_DNA"/>
</dbReference>
<evidence type="ECO:0000313" key="3">
    <source>
        <dbReference type="EMBL" id="KZL72605.1"/>
    </source>
</evidence>